<protein>
    <submittedName>
        <fullName evidence="1">Uncharacterized protein</fullName>
    </submittedName>
</protein>
<keyword evidence="2" id="KW-1185">Reference proteome</keyword>
<dbReference type="AlphaFoldDB" id="A0A6A5V4E2"/>
<accession>A0A6A5V4E2</accession>
<dbReference type="Proteomes" id="UP000800036">
    <property type="component" value="Unassembled WGS sequence"/>
</dbReference>
<sequence>MSTTFSAFLRGWCTLPVELRLITLGFVFARDHAIDRDEYNEILTSLYIPLLQIENADVATEALYKNNSFKTTTFSQCLPPRAVNDHLRRIEVKAPILVALGFTNIREISITFTATGTPGGFLLDSGSAQSDFDVDFITCLPTVKKLSVTRLLEFYMSSPCSVFFDPNAPPCIGTACASGAFHFISLKKYVRKDGDLLKGVYETYLFDDWEQGDAYTFATLPFEAVTLPKPGLVRKGGVLAGMSVTRVQEV</sequence>
<evidence type="ECO:0000313" key="2">
    <source>
        <dbReference type="Proteomes" id="UP000800036"/>
    </source>
</evidence>
<evidence type="ECO:0000313" key="1">
    <source>
        <dbReference type="EMBL" id="KAF1971985.1"/>
    </source>
</evidence>
<name>A0A6A5V4E2_9PLEO</name>
<dbReference type="EMBL" id="ML976690">
    <property type="protein sequence ID" value="KAF1971985.1"/>
    <property type="molecule type" value="Genomic_DNA"/>
</dbReference>
<organism evidence="1 2">
    <name type="scientific">Bimuria novae-zelandiae CBS 107.79</name>
    <dbReference type="NCBI Taxonomy" id="1447943"/>
    <lineage>
        <taxon>Eukaryota</taxon>
        <taxon>Fungi</taxon>
        <taxon>Dikarya</taxon>
        <taxon>Ascomycota</taxon>
        <taxon>Pezizomycotina</taxon>
        <taxon>Dothideomycetes</taxon>
        <taxon>Pleosporomycetidae</taxon>
        <taxon>Pleosporales</taxon>
        <taxon>Massarineae</taxon>
        <taxon>Didymosphaeriaceae</taxon>
        <taxon>Bimuria</taxon>
    </lineage>
</organism>
<gene>
    <name evidence="1" type="ORF">BU23DRAFT_569475</name>
</gene>
<proteinExistence type="predicted"/>
<reference evidence="1" key="1">
    <citation type="journal article" date="2020" name="Stud. Mycol.">
        <title>101 Dothideomycetes genomes: a test case for predicting lifestyles and emergence of pathogens.</title>
        <authorList>
            <person name="Haridas S."/>
            <person name="Albert R."/>
            <person name="Binder M."/>
            <person name="Bloem J."/>
            <person name="Labutti K."/>
            <person name="Salamov A."/>
            <person name="Andreopoulos B."/>
            <person name="Baker S."/>
            <person name="Barry K."/>
            <person name="Bills G."/>
            <person name="Bluhm B."/>
            <person name="Cannon C."/>
            <person name="Castanera R."/>
            <person name="Culley D."/>
            <person name="Daum C."/>
            <person name="Ezra D."/>
            <person name="Gonzalez J."/>
            <person name="Henrissat B."/>
            <person name="Kuo A."/>
            <person name="Liang C."/>
            <person name="Lipzen A."/>
            <person name="Lutzoni F."/>
            <person name="Magnuson J."/>
            <person name="Mondo S."/>
            <person name="Nolan M."/>
            <person name="Ohm R."/>
            <person name="Pangilinan J."/>
            <person name="Park H.-J."/>
            <person name="Ramirez L."/>
            <person name="Alfaro M."/>
            <person name="Sun H."/>
            <person name="Tritt A."/>
            <person name="Yoshinaga Y."/>
            <person name="Zwiers L.-H."/>
            <person name="Turgeon B."/>
            <person name="Goodwin S."/>
            <person name="Spatafora J."/>
            <person name="Crous P."/>
            <person name="Grigoriev I."/>
        </authorList>
    </citation>
    <scope>NUCLEOTIDE SEQUENCE</scope>
    <source>
        <strain evidence="1">CBS 107.79</strain>
    </source>
</reference>